<dbReference type="Gene3D" id="3.40.190.10">
    <property type="entry name" value="Periplasmic binding protein-like II"/>
    <property type="match status" value="1"/>
</dbReference>
<feature type="domain" description="Solute-binding protein family 5" evidence="6">
    <location>
        <begin position="78"/>
        <end position="455"/>
    </location>
</feature>
<feature type="chain" id="PRO_5045961201" evidence="5">
    <location>
        <begin position="24"/>
        <end position="536"/>
    </location>
</feature>
<dbReference type="PANTHER" id="PTHR30290">
    <property type="entry name" value="PERIPLASMIC BINDING COMPONENT OF ABC TRANSPORTER"/>
    <property type="match status" value="1"/>
</dbReference>
<comment type="similarity">
    <text evidence="2">Belongs to the bacterial solute-binding protein 5 family.</text>
</comment>
<dbReference type="InterPro" id="IPR030678">
    <property type="entry name" value="Peptide/Ni-bd"/>
</dbReference>
<reference evidence="7 8" key="1">
    <citation type="submission" date="2023-05" db="EMBL/GenBank/DDBJ databases">
        <authorList>
            <person name="Guo Y."/>
        </authorList>
    </citation>
    <scope>NUCLEOTIDE SEQUENCE [LARGE SCALE GENOMIC DNA]</scope>
    <source>
        <strain evidence="7 8">GR2756</strain>
    </source>
</reference>
<evidence type="ECO:0000256" key="2">
    <source>
        <dbReference type="ARBA" id="ARBA00005695"/>
    </source>
</evidence>
<comment type="subcellular location">
    <subcellularLocation>
        <location evidence="1">Periplasm</location>
    </subcellularLocation>
</comment>
<dbReference type="Pfam" id="PF00496">
    <property type="entry name" value="SBP_bac_5"/>
    <property type="match status" value="1"/>
</dbReference>
<dbReference type="Gene3D" id="3.10.105.10">
    <property type="entry name" value="Dipeptide-binding Protein, Domain 3"/>
    <property type="match status" value="1"/>
</dbReference>
<keyword evidence="8" id="KW-1185">Reference proteome</keyword>
<gene>
    <name evidence="7" type="ORF">RQX22_06955</name>
</gene>
<dbReference type="EMBL" id="JAVUPU010000003">
    <property type="protein sequence ID" value="MDT9598684.1"/>
    <property type="molecule type" value="Genomic_DNA"/>
</dbReference>
<evidence type="ECO:0000313" key="7">
    <source>
        <dbReference type="EMBL" id="MDT9598684.1"/>
    </source>
</evidence>
<evidence type="ECO:0000256" key="1">
    <source>
        <dbReference type="ARBA" id="ARBA00004418"/>
    </source>
</evidence>
<feature type="signal peptide" evidence="5">
    <location>
        <begin position="1"/>
        <end position="23"/>
    </location>
</feature>
<dbReference type="PIRSF" id="PIRSF002741">
    <property type="entry name" value="MppA"/>
    <property type="match status" value="1"/>
</dbReference>
<organism evidence="7 8">
    <name type="scientific">Sphingosinicella rhizophila</name>
    <dbReference type="NCBI Taxonomy" id="3050082"/>
    <lineage>
        <taxon>Bacteria</taxon>
        <taxon>Pseudomonadati</taxon>
        <taxon>Pseudomonadota</taxon>
        <taxon>Alphaproteobacteria</taxon>
        <taxon>Sphingomonadales</taxon>
        <taxon>Sphingosinicellaceae</taxon>
        <taxon>Sphingosinicella</taxon>
    </lineage>
</organism>
<dbReference type="RefSeq" id="WP_315724950.1">
    <property type="nucleotide sequence ID" value="NZ_JAVUPU010000003.1"/>
</dbReference>
<dbReference type="InterPro" id="IPR000914">
    <property type="entry name" value="SBP_5_dom"/>
</dbReference>
<sequence>MHRALTAASSVALSLLLNACSQASVVRAPCPHGQICLEYGNASEPETLDPHLATGNYEARIIADLLVGLVQDDPEGRPIPGVAKDWSVSPAGLVWRFKLRDSIWSDGVPVTAQDFVFSFRRAIDPRTVSSTASLLHVIKNARAISERRLPVEALGVRATDSKTLEITLEHPTPFLLELAKHPIMMPVPAHQVRKFGDRWSEPGRFVSNGPYLLMAWKFGERVSVRRNPRFWAAKSVCFDEVRYYPTTDSVSAERRVLRGELDVNAEFQSNRIDFLSRTMPRYVRAYSTLSPVYLTFNLRDPVLRDVRVRQALAMSIDREFITEKLLRGAPLPAYSLIPPSTSRRPQSTLPHWSSWSLSQRQQEARRLLRDAGYTKARPLKVEIKYRNQRDPMAFMPAIQADWKEIGVQTSLAQNETQIAYASYRLGDFQIADAAIAADYNDPMAFLHLMESDGAQNYGGFKNRKFDESLRLASDESDPEMRSFYIARAESEIFSAVPVTPLYYSISRNLVSPDITGWKDNIGNQHRVRYLCRASRH</sequence>
<protein>
    <submittedName>
        <fullName evidence="7">Peptide ABC transporter substrate-binding protein</fullName>
    </submittedName>
</protein>
<keyword evidence="4 5" id="KW-0732">Signal</keyword>
<dbReference type="InterPro" id="IPR039424">
    <property type="entry name" value="SBP_5"/>
</dbReference>
<evidence type="ECO:0000313" key="8">
    <source>
        <dbReference type="Proteomes" id="UP001259572"/>
    </source>
</evidence>
<proteinExistence type="inferred from homology"/>
<keyword evidence="3" id="KW-0813">Transport</keyword>
<name>A0ABU3Q6H1_9SPHN</name>
<dbReference type="SUPFAM" id="SSF53850">
    <property type="entry name" value="Periplasmic binding protein-like II"/>
    <property type="match status" value="1"/>
</dbReference>
<dbReference type="Gene3D" id="3.90.76.10">
    <property type="entry name" value="Dipeptide-binding Protein, Domain 1"/>
    <property type="match status" value="1"/>
</dbReference>
<evidence type="ECO:0000259" key="6">
    <source>
        <dbReference type="Pfam" id="PF00496"/>
    </source>
</evidence>
<comment type="caution">
    <text evidence="7">The sequence shown here is derived from an EMBL/GenBank/DDBJ whole genome shotgun (WGS) entry which is preliminary data.</text>
</comment>
<accession>A0ABU3Q6H1</accession>
<evidence type="ECO:0000256" key="4">
    <source>
        <dbReference type="ARBA" id="ARBA00022729"/>
    </source>
</evidence>
<dbReference type="Proteomes" id="UP001259572">
    <property type="component" value="Unassembled WGS sequence"/>
</dbReference>
<evidence type="ECO:0000256" key="3">
    <source>
        <dbReference type="ARBA" id="ARBA00022448"/>
    </source>
</evidence>
<evidence type="ECO:0000256" key="5">
    <source>
        <dbReference type="SAM" id="SignalP"/>
    </source>
</evidence>
<dbReference type="PANTHER" id="PTHR30290:SF10">
    <property type="entry name" value="PERIPLASMIC OLIGOPEPTIDE-BINDING PROTEIN-RELATED"/>
    <property type="match status" value="1"/>
</dbReference>
<dbReference type="CDD" id="cd08504">
    <property type="entry name" value="PBP2_OppA"/>
    <property type="match status" value="1"/>
</dbReference>